<organism evidence="1 2">
    <name type="scientific">Rotaria socialis</name>
    <dbReference type="NCBI Taxonomy" id="392032"/>
    <lineage>
        <taxon>Eukaryota</taxon>
        <taxon>Metazoa</taxon>
        <taxon>Spiralia</taxon>
        <taxon>Gnathifera</taxon>
        <taxon>Rotifera</taxon>
        <taxon>Eurotatoria</taxon>
        <taxon>Bdelloidea</taxon>
        <taxon>Philodinida</taxon>
        <taxon>Philodinidae</taxon>
        <taxon>Rotaria</taxon>
    </lineage>
</organism>
<dbReference type="Proteomes" id="UP000663862">
    <property type="component" value="Unassembled WGS sequence"/>
</dbReference>
<evidence type="ECO:0000313" key="1">
    <source>
        <dbReference type="EMBL" id="CAF4664396.1"/>
    </source>
</evidence>
<comment type="caution">
    <text evidence="1">The sequence shown here is derived from an EMBL/GenBank/DDBJ whole genome shotgun (WGS) entry which is preliminary data.</text>
</comment>
<evidence type="ECO:0000313" key="2">
    <source>
        <dbReference type="Proteomes" id="UP000663862"/>
    </source>
</evidence>
<sequence>MEFKAAVCVKVEETRTMKDNTQRDFNQVPPAVEKANKAIGRLKAKEYTIEVVIKTVCIRICCKRKPSTKILLGDPI</sequence>
<gene>
    <name evidence="1" type="ORF">TSG867_LOCUS31521</name>
</gene>
<reference evidence="1" key="1">
    <citation type="submission" date="2021-02" db="EMBL/GenBank/DDBJ databases">
        <authorList>
            <person name="Nowell W R."/>
        </authorList>
    </citation>
    <scope>NUCLEOTIDE SEQUENCE</scope>
</reference>
<name>A0A821GGF4_9BILA</name>
<protein>
    <submittedName>
        <fullName evidence="1">Uncharacterized protein</fullName>
    </submittedName>
</protein>
<dbReference type="EMBL" id="CAJOBQ010005931">
    <property type="protein sequence ID" value="CAF4664396.1"/>
    <property type="molecule type" value="Genomic_DNA"/>
</dbReference>
<dbReference type="AlphaFoldDB" id="A0A821GGF4"/>
<proteinExistence type="predicted"/>
<accession>A0A821GGF4</accession>